<comment type="subcellular location">
    <subcellularLocation>
        <location evidence="1">Cell outer membrane</location>
    </subcellularLocation>
</comment>
<dbReference type="eggNOG" id="COG3637">
    <property type="taxonomic scope" value="Bacteria"/>
</dbReference>
<protein>
    <recommendedName>
        <fullName evidence="6">Outer membrane protein beta-barrel domain-containing protein</fullName>
    </recommendedName>
</protein>
<name>F8BSC6_AFIC5</name>
<keyword evidence="4" id="KW-0998">Cell outer membrane</keyword>
<dbReference type="STRING" id="504832.OCA5_c17530"/>
<feature type="domain" description="Outer membrane protein beta-barrel" evidence="6">
    <location>
        <begin position="19"/>
        <end position="215"/>
    </location>
</feature>
<dbReference type="InterPro" id="IPR011250">
    <property type="entry name" value="OMP/PagP_B-barrel"/>
</dbReference>
<organism evidence="7 8">
    <name type="scientific">Afipia carboxidovorans (strain ATCC 49405 / DSM 1227 / KCTC 32145 / OM5)</name>
    <name type="common">Oligotropha carboxidovorans</name>
    <dbReference type="NCBI Taxonomy" id="504832"/>
    <lineage>
        <taxon>Bacteria</taxon>
        <taxon>Pseudomonadati</taxon>
        <taxon>Pseudomonadota</taxon>
        <taxon>Alphaproteobacteria</taxon>
        <taxon>Hyphomicrobiales</taxon>
        <taxon>Nitrobacteraceae</taxon>
        <taxon>Afipia</taxon>
    </lineage>
</organism>
<gene>
    <name evidence="7" type="ordered locus">OCA5_c17530</name>
</gene>
<dbReference type="RefSeq" id="WP_013913068.1">
    <property type="nucleotide sequence ID" value="NC_011386.1"/>
</dbReference>
<dbReference type="OrthoDB" id="8455142at2"/>
<dbReference type="InterPro" id="IPR027385">
    <property type="entry name" value="Beta-barrel_OMP"/>
</dbReference>
<dbReference type="Pfam" id="PF13505">
    <property type="entry name" value="OMP_b-brl"/>
    <property type="match status" value="1"/>
</dbReference>
<evidence type="ECO:0000256" key="3">
    <source>
        <dbReference type="ARBA" id="ARBA00023136"/>
    </source>
</evidence>
<reference evidence="7 8" key="1">
    <citation type="journal article" date="2011" name="J. Bacteriol.">
        <title>Complete genome sequences of the chemolithoautotrophic Oligotropha carboxidovorans strains OM4 and OM5.</title>
        <authorList>
            <person name="Volland S."/>
            <person name="Rachinger M."/>
            <person name="Strittmatter A."/>
            <person name="Daniel R."/>
            <person name="Gottschalk G."/>
            <person name="Meyer O."/>
        </authorList>
    </citation>
    <scope>NUCLEOTIDE SEQUENCE [LARGE SCALE GENOMIC DNA]</scope>
    <source>
        <strain evidence="8">ATCC 49405 / DSM 1227 / KCTC 32145 / OM5</strain>
    </source>
</reference>
<dbReference type="Proteomes" id="UP000007730">
    <property type="component" value="Chromosome"/>
</dbReference>
<evidence type="ECO:0000256" key="5">
    <source>
        <dbReference type="ARBA" id="ARBA00038306"/>
    </source>
</evidence>
<evidence type="ECO:0000256" key="4">
    <source>
        <dbReference type="ARBA" id="ARBA00023237"/>
    </source>
</evidence>
<dbReference type="SUPFAM" id="SSF56925">
    <property type="entry name" value="OMPA-like"/>
    <property type="match status" value="1"/>
</dbReference>
<dbReference type="GO" id="GO:0009279">
    <property type="term" value="C:cell outer membrane"/>
    <property type="evidence" value="ECO:0007669"/>
    <property type="project" value="UniProtKB-SubCell"/>
</dbReference>
<accession>F8BSC6</accession>
<dbReference type="Gene3D" id="2.40.160.20">
    <property type="match status" value="1"/>
</dbReference>
<dbReference type="InterPro" id="IPR051692">
    <property type="entry name" value="OMP-like"/>
</dbReference>
<dbReference type="KEGG" id="ocg:OCA5_c17530"/>
<keyword evidence="3" id="KW-0472">Membrane</keyword>
<evidence type="ECO:0000256" key="1">
    <source>
        <dbReference type="ARBA" id="ARBA00004442"/>
    </source>
</evidence>
<dbReference type="PANTHER" id="PTHR34001:SF3">
    <property type="entry name" value="BLL7405 PROTEIN"/>
    <property type="match status" value="1"/>
</dbReference>
<dbReference type="HOGENOM" id="CLU_037100_0_0_5"/>
<evidence type="ECO:0000259" key="6">
    <source>
        <dbReference type="Pfam" id="PF13505"/>
    </source>
</evidence>
<proteinExistence type="inferred from homology"/>
<keyword evidence="2" id="KW-0732">Signal</keyword>
<evidence type="ECO:0000313" key="8">
    <source>
        <dbReference type="Proteomes" id="UP000007730"/>
    </source>
</evidence>
<evidence type="ECO:0000313" key="7">
    <source>
        <dbReference type="EMBL" id="AEI06467.1"/>
    </source>
</evidence>
<dbReference type="EMBL" id="CP002826">
    <property type="protein sequence ID" value="AEI06467.1"/>
    <property type="molecule type" value="Genomic_DNA"/>
</dbReference>
<comment type="similarity">
    <text evidence="5">Belongs to the Omp25/RopB family.</text>
</comment>
<evidence type="ECO:0000256" key="2">
    <source>
        <dbReference type="ARBA" id="ARBA00022729"/>
    </source>
</evidence>
<dbReference type="PANTHER" id="PTHR34001">
    <property type="entry name" value="BLL7405 PROTEIN"/>
    <property type="match status" value="1"/>
</dbReference>
<dbReference type="AlphaFoldDB" id="F8BSC6"/>
<sequence length="215" mass="22796">MSFPSTRVRSACWPTGTHSGALGGFQIGYNYQVRPDWVIGLEGDFQLADIGGSGSTSHIVPGVATSASQTVRSFGTIRARLGHVAAENLLVYATGGFAFAKINSSARFDVEPGTSGSGIFDINGVRYTSLCGGPNPNVCYAGSSRGMAPGWTIGGGFEYALGPRWSLKGEYLYARFDRGLTEVAVTTMPGTLPITYPVKFATDLNIVRAGLNYRF</sequence>
<keyword evidence="8" id="KW-1185">Reference proteome</keyword>